<dbReference type="EMBL" id="CWGJ01000012">
    <property type="protein sequence ID" value="CRX38397.1"/>
    <property type="molecule type" value="Genomic_DNA"/>
</dbReference>
<accession>A0A0H5DPL3</accession>
<dbReference type="OrthoDB" id="22148at2"/>
<evidence type="ECO:0000313" key="2">
    <source>
        <dbReference type="EMBL" id="CRX38397.1"/>
    </source>
</evidence>
<dbReference type="Proteomes" id="UP000220251">
    <property type="component" value="Unassembled WGS sequence"/>
</dbReference>
<reference evidence="3" key="1">
    <citation type="submission" date="2015-06" db="EMBL/GenBank/DDBJ databases">
        <authorList>
            <person name="Bertelli C."/>
        </authorList>
    </citation>
    <scope>NUCLEOTIDE SEQUENCE [LARGE SCALE GENOMIC DNA]</scope>
    <source>
        <strain evidence="3">CRIB-30</strain>
    </source>
</reference>
<organism evidence="2 3">
    <name type="scientific">Estrella lausannensis</name>
    <dbReference type="NCBI Taxonomy" id="483423"/>
    <lineage>
        <taxon>Bacteria</taxon>
        <taxon>Pseudomonadati</taxon>
        <taxon>Chlamydiota</taxon>
        <taxon>Chlamydiia</taxon>
        <taxon>Parachlamydiales</taxon>
        <taxon>Candidatus Criblamydiaceae</taxon>
        <taxon>Estrella</taxon>
    </lineage>
</organism>
<dbReference type="AlphaFoldDB" id="A0A0H5DPL3"/>
<evidence type="ECO:0000313" key="3">
    <source>
        <dbReference type="Proteomes" id="UP000220251"/>
    </source>
</evidence>
<keyword evidence="3" id="KW-1185">Reference proteome</keyword>
<proteinExistence type="predicted"/>
<name>A0A0H5DPL3_9BACT</name>
<keyword evidence="1" id="KW-0175">Coiled coil</keyword>
<sequence>MNLFGVGNSQNDNWIQGLARDDHPLMQSPEDFMQLHPTWENALHQYFSDNPDMDCPANRAELALFMQRKHSTVSHPQVAIQEFGASARWVHFINNAEAARNNKNSSVALTILKVIGQIFLNIVTLGLYGVASIYLQQKAIVDLSDKKAKHESFVAETLIKVHNLKRQVTEAARQVQHQQVQVVQAENNIQQITVQLETLPGADPHLLERLNEEKSKLVEAKSLFHTVASSFDADDAEVEIPSEMATNGDSSETRKGWVKPLYTVKATDITSAEPRSRPAVNGCSTMEELLTAHFDLATRELLQKNGQGKVKFNKSSKLLSDFVEIGGGVFDKKHGDAISAIYKWMAYKMLMDAGVKKSGKDHISIVLNESGLKVSASQPYWVSDSDVIFSHHDGWTPPLDPPSNGVDPVSAYYLLHGMNAETRSALEALILDPMTPHESDDLKKAKAMKGEKNQRAEAIKNAELLIADIASALQRRYQSSLDDVWGDFFNDDDIDVYFKEPKQAEAETVEDDEEAELKKIVSWNPLELPLAFEDEALIADLERTRQQIAPVWNKISDCLLTKYTDNSQIKTLSNMQGLTDQYWWMHLGINSQGCLFSALAGVLLQGAKSKSDISPQRLKNFIASYLEAGAGERLYTFINAETKQGHEIGWSWNIYADFLKGKAIDWHANGLTNRSNYQMGDLEIELLCRALGLHVEVFCNGGAYSVKDGRITSTRHYGAINAPERITLFCSNGHSWYALFPKVRASKFNDPSDLKRALNYAKSYWGENDGIEYGSWHSFKMPPTNSF</sequence>
<feature type="coiled-coil region" evidence="1">
    <location>
        <begin position="161"/>
        <end position="195"/>
    </location>
</feature>
<gene>
    <name evidence="2" type="ORF">ELAC_1052</name>
</gene>
<dbReference type="RefSeq" id="WP_098038258.1">
    <property type="nucleotide sequence ID" value="NZ_CWGJ01000012.1"/>
</dbReference>
<evidence type="ECO:0000256" key="1">
    <source>
        <dbReference type="SAM" id="Coils"/>
    </source>
</evidence>
<protein>
    <submittedName>
        <fullName evidence="2">Uncharacterized protein</fullName>
    </submittedName>
</protein>